<evidence type="ECO:0000313" key="1">
    <source>
        <dbReference type="EMBL" id="OAE27407.1"/>
    </source>
</evidence>
<accession>A0A176W2W6</accession>
<gene>
    <name evidence="1" type="ORF">AXG93_2015s1360</name>
</gene>
<keyword evidence="2" id="KW-1185">Reference proteome</keyword>
<dbReference type="EMBL" id="LVLJ01001907">
    <property type="protein sequence ID" value="OAE27407.1"/>
    <property type="molecule type" value="Genomic_DNA"/>
</dbReference>
<evidence type="ECO:0008006" key="3">
    <source>
        <dbReference type="Google" id="ProtNLM"/>
    </source>
</evidence>
<dbReference type="SUPFAM" id="SSF56112">
    <property type="entry name" value="Protein kinase-like (PK-like)"/>
    <property type="match status" value="1"/>
</dbReference>
<name>A0A176W2W6_MARPO</name>
<comment type="caution">
    <text evidence="1">The sequence shown here is derived from an EMBL/GenBank/DDBJ whole genome shotgun (WGS) entry which is preliminary data.</text>
</comment>
<dbReference type="Gene3D" id="1.10.510.10">
    <property type="entry name" value="Transferase(Phosphotransferase) domain 1"/>
    <property type="match status" value="1"/>
</dbReference>
<organism evidence="1 2">
    <name type="scientific">Marchantia polymorpha subsp. ruderalis</name>
    <dbReference type="NCBI Taxonomy" id="1480154"/>
    <lineage>
        <taxon>Eukaryota</taxon>
        <taxon>Viridiplantae</taxon>
        <taxon>Streptophyta</taxon>
        <taxon>Embryophyta</taxon>
        <taxon>Marchantiophyta</taxon>
        <taxon>Marchantiopsida</taxon>
        <taxon>Marchantiidae</taxon>
        <taxon>Marchantiales</taxon>
        <taxon>Marchantiaceae</taxon>
        <taxon>Marchantia</taxon>
    </lineage>
</organism>
<sequence>MPLAGVSEEDDETYFVKLGRQFGAEAERSIIRLNFFSPTRILFTHCMGYSHLVGENNSLSPTTSKFIRYCSQSEADVLMCRTHLSFRYRGVKPANILLDENLVAKLADLGVSKEHSVVDTHISTMLAAGLTLGWANLQIYAHWAGV</sequence>
<dbReference type="InterPro" id="IPR011009">
    <property type="entry name" value="Kinase-like_dom_sf"/>
</dbReference>
<dbReference type="Proteomes" id="UP000077202">
    <property type="component" value="Unassembled WGS sequence"/>
</dbReference>
<proteinExistence type="predicted"/>
<reference evidence="1" key="1">
    <citation type="submission" date="2016-03" db="EMBL/GenBank/DDBJ databases">
        <title>Mechanisms controlling the formation of the plant cell surface in tip-growing cells are functionally conserved among land plants.</title>
        <authorList>
            <person name="Honkanen S."/>
            <person name="Jones V.A."/>
            <person name="Morieri G."/>
            <person name="Champion C."/>
            <person name="Hetherington A.J."/>
            <person name="Kelly S."/>
            <person name="Saint-Marcoux D."/>
            <person name="Proust H."/>
            <person name="Prescott H."/>
            <person name="Dolan L."/>
        </authorList>
    </citation>
    <scope>NUCLEOTIDE SEQUENCE [LARGE SCALE GENOMIC DNA]</scope>
    <source>
        <tissue evidence="1">Whole gametophyte</tissue>
    </source>
</reference>
<protein>
    <recommendedName>
        <fullName evidence="3">Protein kinase domain-containing protein</fullName>
    </recommendedName>
</protein>
<dbReference type="AlphaFoldDB" id="A0A176W2W6"/>
<evidence type="ECO:0000313" key="2">
    <source>
        <dbReference type="Proteomes" id="UP000077202"/>
    </source>
</evidence>